<dbReference type="EMBL" id="FUWR01000013">
    <property type="protein sequence ID" value="SKA01845.1"/>
    <property type="molecule type" value="Genomic_DNA"/>
</dbReference>
<sequence length="225" mass="24325">MADSTIQLHQVESRLYRLAVDLLATVHDTSGFAATMSAFTDLAENLAGHRPVACKLGCSHCCVLNVSVLLPEAVAIAGWLSMHCVAAACDAQLKRLQSHALRVRWMEDSERIHKQILCPFIDARGGCSIYPVRPLVCRSVTSLDKEACLETLNPDQTEAVQAVQMDTTRKTIMDTAFCTLARAMKQQPMMGRSIELSNGVVAFLADPGLAAVLASGADLPASLWD</sequence>
<organism evidence="1 2">
    <name type="scientific">Trichlorobacter thiogenes</name>
    <dbReference type="NCBI Taxonomy" id="115783"/>
    <lineage>
        <taxon>Bacteria</taxon>
        <taxon>Pseudomonadati</taxon>
        <taxon>Thermodesulfobacteriota</taxon>
        <taxon>Desulfuromonadia</taxon>
        <taxon>Geobacterales</taxon>
        <taxon>Geobacteraceae</taxon>
        <taxon>Trichlorobacter</taxon>
    </lineage>
</organism>
<evidence type="ECO:0000313" key="2">
    <source>
        <dbReference type="Proteomes" id="UP000190102"/>
    </source>
</evidence>
<dbReference type="OrthoDB" id="9810361at2"/>
<gene>
    <name evidence="1" type="ORF">SAMN02745119_02349</name>
</gene>
<evidence type="ECO:0000313" key="1">
    <source>
        <dbReference type="EMBL" id="SKA01845.1"/>
    </source>
</evidence>
<dbReference type="STRING" id="115783.SAMN02745119_02349"/>
<keyword evidence="2" id="KW-1185">Reference proteome</keyword>
<name>A0A1T4QDS3_9BACT</name>
<proteinExistence type="predicted"/>
<reference evidence="2" key="1">
    <citation type="submission" date="2017-02" db="EMBL/GenBank/DDBJ databases">
        <authorList>
            <person name="Varghese N."/>
            <person name="Submissions S."/>
        </authorList>
    </citation>
    <scope>NUCLEOTIDE SEQUENCE [LARGE SCALE GENOMIC DNA]</scope>
    <source>
        <strain evidence="2">ATCC BAA-34</strain>
    </source>
</reference>
<dbReference type="Proteomes" id="UP000190102">
    <property type="component" value="Unassembled WGS sequence"/>
</dbReference>
<protein>
    <submittedName>
        <fullName evidence="1">Putative zinc-or iron-chelating domain-containing protein</fullName>
    </submittedName>
</protein>
<accession>A0A1T4QDS3</accession>
<dbReference type="RefSeq" id="WP_078790616.1">
    <property type="nucleotide sequence ID" value="NZ_FUWR01000013.1"/>
</dbReference>
<dbReference type="AlphaFoldDB" id="A0A1T4QDS3"/>